<sequence>MSSGARERTESAETDVDAVVVGAGFSGMYMLHRLRERGLSVQAFEKADEVGGTWYWNQYPGARCDSESHIYCYSFDDEMLEEWEFSERYPEQPEILEYLKHTADKLDLRRDIRFDTAVESATYDGTANTWTVETADGQQVTAQFFISAVGCLSEPYRPDFGGLESYEGDWYHTARWPGDLDLSGDHVGVIGTGSTGIQFISENAARCEHMTVFQRTPNYAVPAQNRPISKEEYEEIRDNYDEIWADARDSRLGMPFDHDHYSAAGLSETEIRETLEERWEKGGFRFLHAFEPAHILTNREVNETVSEFIREKIRAKVDDPETAETLVPTDHPYGAKRPPMDYNDYYGTYNRDNVSLVDVSEDGQPIEGFTTAGIRTAAAEYDLDMVVFATGFDAMTGAILAMDIEGRDDRRLNGKWADGPLTYLGLMSRGFPNMFTITGPQSPSVLTNMPMSIEQHVEWIDDCIAYMDAEGYDRIEPTEEAEQRWVSNTNMLASNMLFSDADSWYRGENVPGKPSIFTPFPGGLDQYREICDRVARDDYDGFELERGTAAPTAGQ</sequence>
<dbReference type="InterPro" id="IPR050775">
    <property type="entry name" value="FAD-binding_Monooxygenases"/>
</dbReference>
<dbReference type="InParanoid" id="A0A554N9B6"/>
<proteinExistence type="inferred from homology"/>
<accession>A0A554N9B6</accession>
<organism evidence="8 9">
    <name type="scientific">Haloglomus irregulare</name>
    <dbReference type="NCBI Taxonomy" id="2234134"/>
    <lineage>
        <taxon>Archaea</taxon>
        <taxon>Methanobacteriati</taxon>
        <taxon>Methanobacteriota</taxon>
        <taxon>Stenosarchaea group</taxon>
        <taxon>Halobacteria</taxon>
        <taxon>Halobacteriales</taxon>
        <taxon>Natronomonadaceae</taxon>
        <taxon>Haloglomus</taxon>
    </lineage>
</organism>
<keyword evidence="5" id="KW-0521">NADP</keyword>
<dbReference type="GO" id="GO:0050660">
    <property type="term" value="F:flavin adenine dinucleotide binding"/>
    <property type="evidence" value="ECO:0007669"/>
    <property type="project" value="InterPro"/>
</dbReference>
<dbReference type="EMBL" id="QMDX01000005">
    <property type="protein sequence ID" value="TSD13945.1"/>
    <property type="molecule type" value="Genomic_DNA"/>
</dbReference>
<evidence type="ECO:0000256" key="6">
    <source>
        <dbReference type="ARBA" id="ARBA00023002"/>
    </source>
</evidence>
<evidence type="ECO:0000256" key="5">
    <source>
        <dbReference type="ARBA" id="ARBA00022857"/>
    </source>
</evidence>
<name>A0A554N9B6_9EURY</name>
<evidence type="ECO:0000313" key="9">
    <source>
        <dbReference type="Proteomes" id="UP000319894"/>
    </source>
</evidence>
<dbReference type="InterPro" id="IPR020946">
    <property type="entry name" value="Flavin_mOase-like"/>
</dbReference>
<dbReference type="Gene3D" id="3.50.50.60">
    <property type="entry name" value="FAD/NAD(P)-binding domain"/>
    <property type="match status" value="3"/>
</dbReference>
<keyword evidence="7 8" id="KW-0503">Monooxygenase</keyword>
<dbReference type="InterPro" id="IPR036188">
    <property type="entry name" value="FAD/NAD-bd_sf"/>
</dbReference>
<dbReference type="RefSeq" id="WP_144261995.1">
    <property type="nucleotide sequence ID" value="NZ_QMDX01000005.1"/>
</dbReference>
<keyword evidence="6" id="KW-0560">Oxidoreductase</keyword>
<dbReference type="GO" id="GO:0004499">
    <property type="term" value="F:N,N-dimethylaniline monooxygenase activity"/>
    <property type="evidence" value="ECO:0007669"/>
    <property type="project" value="InterPro"/>
</dbReference>
<dbReference type="GO" id="GO:0050661">
    <property type="term" value="F:NADP binding"/>
    <property type="evidence" value="ECO:0007669"/>
    <property type="project" value="InterPro"/>
</dbReference>
<keyword evidence="4" id="KW-0274">FAD</keyword>
<dbReference type="PANTHER" id="PTHR43098">
    <property type="entry name" value="L-ORNITHINE N(5)-MONOOXYGENASE-RELATED"/>
    <property type="match status" value="1"/>
</dbReference>
<dbReference type="Proteomes" id="UP000319894">
    <property type="component" value="Unassembled WGS sequence"/>
</dbReference>
<evidence type="ECO:0000256" key="1">
    <source>
        <dbReference type="ARBA" id="ARBA00001974"/>
    </source>
</evidence>
<gene>
    <name evidence="8" type="ORF">DP107_09870</name>
</gene>
<keyword evidence="9" id="KW-1185">Reference proteome</keyword>
<dbReference type="Pfam" id="PF00743">
    <property type="entry name" value="FMO-like"/>
    <property type="match status" value="1"/>
</dbReference>
<evidence type="ECO:0000256" key="4">
    <source>
        <dbReference type="ARBA" id="ARBA00022827"/>
    </source>
</evidence>
<dbReference type="AlphaFoldDB" id="A0A554N9B6"/>
<dbReference type="PANTHER" id="PTHR43098:SF3">
    <property type="entry name" value="L-ORNITHINE N(5)-MONOOXYGENASE-RELATED"/>
    <property type="match status" value="1"/>
</dbReference>
<evidence type="ECO:0000256" key="2">
    <source>
        <dbReference type="ARBA" id="ARBA00010139"/>
    </source>
</evidence>
<comment type="cofactor">
    <cofactor evidence="1">
        <name>FAD</name>
        <dbReference type="ChEBI" id="CHEBI:57692"/>
    </cofactor>
</comment>
<keyword evidence="3" id="KW-0285">Flavoprotein</keyword>
<evidence type="ECO:0000256" key="3">
    <source>
        <dbReference type="ARBA" id="ARBA00022630"/>
    </source>
</evidence>
<reference evidence="8 9" key="1">
    <citation type="submission" date="2018-06" db="EMBL/GenBank/DDBJ databases">
        <title>Natronomonas sp. F16-60 a new haloarchaeon isolated from a solar saltern of Isla Cristina, Huelva, Spain.</title>
        <authorList>
            <person name="Duran-Viseras A."/>
            <person name="Sanchez-Porro C."/>
            <person name="Ventosa A."/>
        </authorList>
    </citation>
    <scope>NUCLEOTIDE SEQUENCE [LARGE SCALE GENOMIC DNA]</scope>
    <source>
        <strain evidence="8 9">F16-60</strain>
    </source>
</reference>
<protein>
    <submittedName>
        <fullName evidence="8">Cyclohexanone monooxygenase</fullName>
    </submittedName>
</protein>
<comment type="similarity">
    <text evidence="2">Belongs to the FAD-binding monooxygenase family.</text>
</comment>
<evidence type="ECO:0000256" key="7">
    <source>
        <dbReference type="ARBA" id="ARBA00023033"/>
    </source>
</evidence>
<evidence type="ECO:0000313" key="8">
    <source>
        <dbReference type="EMBL" id="TSD13945.1"/>
    </source>
</evidence>
<dbReference type="SUPFAM" id="SSF51905">
    <property type="entry name" value="FAD/NAD(P)-binding domain"/>
    <property type="match status" value="2"/>
</dbReference>
<comment type="caution">
    <text evidence="8">The sequence shown here is derived from an EMBL/GenBank/DDBJ whole genome shotgun (WGS) entry which is preliminary data.</text>
</comment>
<dbReference type="OrthoDB" id="224622at2157"/>